<dbReference type="InterPro" id="IPR014043">
    <property type="entry name" value="Acyl_transferase_dom"/>
</dbReference>
<feature type="domain" description="Malonyl-CoA:ACP transacylase (MAT)" evidence="4">
    <location>
        <begin position="59"/>
        <end position="374"/>
    </location>
</feature>
<evidence type="ECO:0000313" key="5">
    <source>
        <dbReference type="EMBL" id="TMR14685.1"/>
    </source>
</evidence>
<organism evidence="5 6">
    <name type="scientific">Nonomuraea zeae</name>
    <dbReference type="NCBI Taxonomy" id="1642303"/>
    <lineage>
        <taxon>Bacteria</taxon>
        <taxon>Bacillati</taxon>
        <taxon>Actinomycetota</taxon>
        <taxon>Actinomycetes</taxon>
        <taxon>Streptosporangiales</taxon>
        <taxon>Streptosporangiaceae</taxon>
        <taxon>Nonomuraea</taxon>
    </lineage>
</organism>
<keyword evidence="2" id="KW-0597">Phosphoprotein</keyword>
<feature type="non-terminal residue" evidence="5">
    <location>
        <position position="1"/>
    </location>
</feature>
<dbReference type="Pfam" id="PF00698">
    <property type="entry name" value="Acyl_transf_1"/>
    <property type="match status" value="1"/>
</dbReference>
<dbReference type="InterPro" id="IPR016035">
    <property type="entry name" value="Acyl_Trfase/lysoPLipase"/>
</dbReference>
<reference evidence="5 6" key="1">
    <citation type="submission" date="2019-05" db="EMBL/GenBank/DDBJ databases">
        <title>Draft genome sequence of Nonomuraea zeae DSM 100528.</title>
        <authorList>
            <person name="Saricaoglu S."/>
            <person name="Isik K."/>
        </authorList>
    </citation>
    <scope>NUCLEOTIDE SEQUENCE [LARGE SCALE GENOMIC DNA]</scope>
    <source>
        <strain evidence="5 6">DSM 100528</strain>
    </source>
</reference>
<dbReference type="EMBL" id="VCKX01000405">
    <property type="protein sequence ID" value="TMR14685.1"/>
    <property type="molecule type" value="Genomic_DNA"/>
</dbReference>
<dbReference type="SMART" id="SM00827">
    <property type="entry name" value="PKS_AT"/>
    <property type="match status" value="1"/>
</dbReference>
<dbReference type="PANTHER" id="PTHR43775">
    <property type="entry name" value="FATTY ACID SYNTHASE"/>
    <property type="match status" value="1"/>
</dbReference>
<dbReference type="Gene3D" id="3.40.366.10">
    <property type="entry name" value="Malonyl-Coenzyme A Acyl Carrier Protein, domain 2"/>
    <property type="match status" value="1"/>
</dbReference>
<keyword evidence="5" id="KW-0808">Transferase</keyword>
<dbReference type="InterPro" id="IPR050091">
    <property type="entry name" value="PKS_NRPS_Biosynth_Enz"/>
</dbReference>
<evidence type="ECO:0000256" key="3">
    <source>
        <dbReference type="SAM" id="MobiDB-lite"/>
    </source>
</evidence>
<accession>A0A5S4FAV6</accession>
<dbReference type="Proteomes" id="UP000306628">
    <property type="component" value="Unassembled WGS sequence"/>
</dbReference>
<gene>
    <name evidence="5" type="ORF">ETD85_56660</name>
</gene>
<name>A0A5S4FAV6_9ACTN</name>
<dbReference type="AlphaFoldDB" id="A0A5S4FAV6"/>
<dbReference type="InterPro" id="IPR016036">
    <property type="entry name" value="Malonyl_transacylase_ACP-bd"/>
</dbReference>
<evidence type="ECO:0000256" key="2">
    <source>
        <dbReference type="ARBA" id="ARBA00022553"/>
    </source>
</evidence>
<keyword evidence="6" id="KW-1185">Reference proteome</keyword>
<feature type="region of interest" description="Disordered" evidence="3">
    <location>
        <begin position="1"/>
        <end position="39"/>
    </location>
</feature>
<dbReference type="GO" id="GO:0006633">
    <property type="term" value="P:fatty acid biosynthetic process"/>
    <property type="evidence" value="ECO:0007669"/>
    <property type="project" value="TreeGrafter"/>
</dbReference>
<evidence type="ECO:0000259" key="4">
    <source>
        <dbReference type="SMART" id="SM00827"/>
    </source>
</evidence>
<dbReference type="SUPFAM" id="SSF52151">
    <property type="entry name" value="FabD/lysophospholipase-like"/>
    <property type="match status" value="1"/>
</dbReference>
<dbReference type="SUPFAM" id="SSF55048">
    <property type="entry name" value="Probable ACP-binding domain of malonyl-CoA ACP transacylase"/>
    <property type="match status" value="1"/>
</dbReference>
<sequence length="411" mass="41851">DVYERQALDAATPPSKEAAPPSRQVAQSSGGRVPAPSRRFLPLSAHTPQALRELAERWRDLLAEPALDLAAACHTAGARRDHHAYRLAVSGTDAAQLAGELERALTDLVATPPAGSAAGGLALVFTAEPTASEPPTGGLPGAEVAEALRRAGVVPEMVIGDGAAELVAAHYSGALSAADARAVAARRARLLAGLPAPHALRVRMAARLAEALCRRMGSGLAVSAVESPQTCVIAGPPEALARVRAALSDGGVLCADLGPVTAAHGEPAVKAAPELAAALAGLAPQEGRVTLVSTVTGGPVAGKALDAAHWAGQLARPGLLGDALSYALDRGVRTFVEIGPGVLGPRLRAVDGGRKARLVRCAGQADVPSALIRLYELGHDPDWAVLTPAAGVTSVPLLPWSREWSCVEVTA</sequence>
<evidence type="ECO:0000256" key="1">
    <source>
        <dbReference type="ARBA" id="ARBA00022450"/>
    </source>
</evidence>
<evidence type="ECO:0000313" key="6">
    <source>
        <dbReference type="Proteomes" id="UP000306628"/>
    </source>
</evidence>
<comment type="caution">
    <text evidence="5">The sequence shown here is derived from an EMBL/GenBank/DDBJ whole genome shotgun (WGS) entry which is preliminary data.</text>
</comment>
<protein>
    <submittedName>
        <fullName evidence="5">Acyltransferase domain-containing protein</fullName>
    </submittedName>
</protein>
<keyword evidence="5" id="KW-0012">Acyltransferase</keyword>
<dbReference type="InterPro" id="IPR001227">
    <property type="entry name" value="Ac_transferase_dom_sf"/>
</dbReference>
<keyword evidence="1" id="KW-0596">Phosphopantetheine</keyword>
<proteinExistence type="predicted"/>
<dbReference type="PANTHER" id="PTHR43775:SF37">
    <property type="entry name" value="SI:DKEY-61P9.11"/>
    <property type="match status" value="1"/>
</dbReference>
<dbReference type="Gene3D" id="3.30.70.3290">
    <property type="match status" value="2"/>
</dbReference>
<dbReference type="RefSeq" id="WP_138698118.1">
    <property type="nucleotide sequence ID" value="NZ_VCKX01000405.1"/>
</dbReference>
<dbReference type="Pfam" id="PF22621">
    <property type="entry name" value="CurL-like_PKS_C"/>
    <property type="match status" value="1"/>
</dbReference>
<dbReference type="GO" id="GO:0004312">
    <property type="term" value="F:fatty acid synthase activity"/>
    <property type="evidence" value="ECO:0007669"/>
    <property type="project" value="TreeGrafter"/>
</dbReference>